<dbReference type="Proteomes" id="UP000709295">
    <property type="component" value="Unassembled WGS sequence"/>
</dbReference>
<organism evidence="1 2">
    <name type="scientific">Phytophthora aleatoria</name>
    <dbReference type="NCBI Taxonomy" id="2496075"/>
    <lineage>
        <taxon>Eukaryota</taxon>
        <taxon>Sar</taxon>
        <taxon>Stramenopiles</taxon>
        <taxon>Oomycota</taxon>
        <taxon>Peronosporomycetes</taxon>
        <taxon>Peronosporales</taxon>
        <taxon>Peronosporaceae</taxon>
        <taxon>Phytophthora</taxon>
    </lineage>
</organism>
<proteinExistence type="predicted"/>
<comment type="caution">
    <text evidence="1">The sequence shown here is derived from an EMBL/GenBank/DDBJ whole genome shotgun (WGS) entry which is preliminary data.</text>
</comment>
<keyword evidence="2" id="KW-1185">Reference proteome</keyword>
<accession>A0A8J5MB34</accession>
<dbReference type="AlphaFoldDB" id="A0A8J5MB34"/>
<evidence type="ECO:0000313" key="2">
    <source>
        <dbReference type="Proteomes" id="UP000709295"/>
    </source>
</evidence>
<gene>
    <name evidence="1" type="ORF">JG688_00018466</name>
</gene>
<sequence>MLHLRRGCIMVIGDPESDDGSVACVETRKREWSDRNASVYGENKANAAAASVQSVVDDKELVIPPRLLRSTVTIMSSSHSLPFSLSGGICWLRF</sequence>
<name>A0A8J5MB34_9STRA</name>
<dbReference type="EMBL" id="JAENGY010003411">
    <property type="protein sequence ID" value="KAG6941818.1"/>
    <property type="molecule type" value="Genomic_DNA"/>
</dbReference>
<evidence type="ECO:0000313" key="1">
    <source>
        <dbReference type="EMBL" id="KAG6941818.1"/>
    </source>
</evidence>
<protein>
    <submittedName>
        <fullName evidence="1">Uncharacterized protein</fullName>
    </submittedName>
</protein>
<reference evidence="1" key="1">
    <citation type="submission" date="2021-01" db="EMBL/GenBank/DDBJ databases">
        <title>Phytophthora aleatoria, a newly-described species from Pinus radiata is distinct from Phytophthora cactorum isolates based on comparative genomics.</title>
        <authorList>
            <person name="Mcdougal R."/>
            <person name="Panda P."/>
            <person name="Williams N."/>
            <person name="Studholme D.J."/>
        </authorList>
    </citation>
    <scope>NUCLEOTIDE SEQUENCE</scope>
    <source>
        <strain evidence="1">NZFS 4037</strain>
    </source>
</reference>